<evidence type="ECO:0000256" key="1">
    <source>
        <dbReference type="ARBA" id="ARBA00009207"/>
    </source>
</evidence>
<keyword evidence="3" id="KW-0472">Membrane</keyword>
<feature type="compositionally biased region" description="Basic and acidic residues" evidence="2">
    <location>
        <begin position="334"/>
        <end position="350"/>
    </location>
</feature>
<feature type="compositionally biased region" description="Polar residues" evidence="2">
    <location>
        <begin position="109"/>
        <end position="118"/>
    </location>
</feature>
<feature type="region of interest" description="Disordered" evidence="2">
    <location>
        <begin position="292"/>
        <end position="360"/>
    </location>
</feature>
<evidence type="ECO:0000313" key="4">
    <source>
        <dbReference type="EMBL" id="OIW05586.1"/>
    </source>
</evidence>
<keyword evidence="3" id="KW-0812">Transmembrane</keyword>
<dbReference type="Proteomes" id="UP000188354">
    <property type="component" value="Chromosome LG08"/>
</dbReference>
<dbReference type="InterPro" id="IPR015267">
    <property type="entry name" value="PPP4R2"/>
</dbReference>
<dbReference type="InterPro" id="IPR009606">
    <property type="entry name" value="DEAL/Modifying_wall_lignin1/2"/>
</dbReference>
<sequence>MLLTGAALNDQRNEDSVYFGFGDYYCFVVRPGVFAGAAILTLSSVAFGIVYYITLTVRKNGSNSGGDSSNQGGIVMGQPQLPRQSQDPVFVHEDTSAAAKSAEKASPSTVVSEKMMQSTTQNHVIVHTDTDADASNHHDQNQINNNEDNDVDVDDSSQREQQQQQQQEVTHILQLIASTGNFWHDWDKLKSMLSFQLKQVLSEYAEAKMTSEEQYASLGESYSELVNKLDEALSSFIEGPPFTLQRVCEILLDAKSIYPNLSKLALALEKNLLVTSTLTISADPYPQTVVQEQADQENASEEQKQEPDNAAQNGIEPVVADKDEVMVEADVDDDMKVDTEAIEDINKSSETDSEPNANSA</sequence>
<comment type="similarity">
    <text evidence="1">Belongs to the PPP4R2 family.</text>
</comment>
<dbReference type="STRING" id="3871.A0A4P1R9H8"/>
<organism evidence="4 5">
    <name type="scientific">Lupinus angustifolius</name>
    <name type="common">Narrow-leaved blue lupine</name>
    <dbReference type="NCBI Taxonomy" id="3871"/>
    <lineage>
        <taxon>Eukaryota</taxon>
        <taxon>Viridiplantae</taxon>
        <taxon>Streptophyta</taxon>
        <taxon>Embryophyta</taxon>
        <taxon>Tracheophyta</taxon>
        <taxon>Spermatophyta</taxon>
        <taxon>Magnoliopsida</taxon>
        <taxon>eudicotyledons</taxon>
        <taxon>Gunneridae</taxon>
        <taxon>Pentapetalae</taxon>
        <taxon>rosids</taxon>
        <taxon>fabids</taxon>
        <taxon>Fabales</taxon>
        <taxon>Fabaceae</taxon>
        <taxon>Papilionoideae</taxon>
        <taxon>50 kb inversion clade</taxon>
        <taxon>genistoids sensu lato</taxon>
        <taxon>core genistoids</taxon>
        <taxon>Genisteae</taxon>
        <taxon>Lupinus</taxon>
    </lineage>
</organism>
<feature type="transmembrane region" description="Helical" evidence="3">
    <location>
        <begin position="33"/>
        <end position="53"/>
    </location>
</feature>
<feature type="region of interest" description="Disordered" evidence="2">
    <location>
        <begin position="132"/>
        <end position="166"/>
    </location>
</feature>
<dbReference type="Pfam" id="PF09184">
    <property type="entry name" value="PPP4R2"/>
    <property type="match status" value="1"/>
</dbReference>
<dbReference type="EMBL" id="CM007368">
    <property type="protein sequence ID" value="OIW05586.1"/>
    <property type="molecule type" value="Genomic_DNA"/>
</dbReference>
<reference evidence="4 5" key="1">
    <citation type="journal article" date="2017" name="Plant Biotechnol. J.">
        <title>A comprehensive draft genome sequence for lupin (Lupinus angustifolius), an emerging health food: insights into plant-microbe interactions and legume evolution.</title>
        <authorList>
            <person name="Hane J.K."/>
            <person name="Ming Y."/>
            <person name="Kamphuis L.G."/>
            <person name="Nelson M.N."/>
            <person name="Garg G."/>
            <person name="Atkins C.A."/>
            <person name="Bayer P.E."/>
            <person name="Bravo A."/>
            <person name="Bringans S."/>
            <person name="Cannon S."/>
            <person name="Edwards D."/>
            <person name="Foley R."/>
            <person name="Gao L.L."/>
            <person name="Harrison M.J."/>
            <person name="Huang W."/>
            <person name="Hurgobin B."/>
            <person name="Li S."/>
            <person name="Liu C.W."/>
            <person name="McGrath A."/>
            <person name="Morahan G."/>
            <person name="Murray J."/>
            <person name="Weller J."/>
            <person name="Jian J."/>
            <person name="Singh K.B."/>
        </authorList>
    </citation>
    <scope>NUCLEOTIDE SEQUENCE</scope>
    <source>
        <strain evidence="5">cv. Tanjil</strain>
        <tissue evidence="4">Whole plant</tissue>
    </source>
</reference>
<dbReference type="GO" id="GO:0030289">
    <property type="term" value="C:protein phosphatase 4 complex"/>
    <property type="evidence" value="ECO:0007669"/>
    <property type="project" value="InterPro"/>
</dbReference>
<feature type="compositionally biased region" description="Low complexity" evidence="2">
    <location>
        <begin position="96"/>
        <end position="108"/>
    </location>
</feature>
<evidence type="ECO:0000256" key="2">
    <source>
        <dbReference type="SAM" id="MobiDB-lite"/>
    </source>
</evidence>
<protein>
    <recommendedName>
        <fullName evidence="6">Serine/threonine-protein phosphatase 4 regulatory subunit 2</fullName>
    </recommendedName>
</protein>
<name>A0A4P1R9H8_LUPAN</name>
<evidence type="ECO:0008006" key="6">
    <source>
        <dbReference type="Google" id="ProtNLM"/>
    </source>
</evidence>
<feature type="compositionally biased region" description="Low complexity" evidence="2">
    <location>
        <begin position="61"/>
        <end position="73"/>
    </location>
</feature>
<gene>
    <name evidence="4" type="ORF">TanjilG_23372</name>
</gene>
<evidence type="ECO:0000313" key="5">
    <source>
        <dbReference type="Proteomes" id="UP000188354"/>
    </source>
</evidence>
<dbReference type="AlphaFoldDB" id="A0A4P1R9H8"/>
<proteinExistence type="inferred from homology"/>
<keyword evidence="5" id="KW-1185">Reference proteome</keyword>
<dbReference type="GO" id="GO:0005737">
    <property type="term" value="C:cytoplasm"/>
    <property type="evidence" value="ECO:0007669"/>
    <property type="project" value="TreeGrafter"/>
</dbReference>
<dbReference type="Pfam" id="PF06749">
    <property type="entry name" value="DUF1218"/>
    <property type="match status" value="1"/>
</dbReference>
<evidence type="ECO:0000256" key="3">
    <source>
        <dbReference type="SAM" id="Phobius"/>
    </source>
</evidence>
<feature type="region of interest" description="Disordered" evidence="2">
    <location>
        <begin position="61"/>
        <end position="118"/>
    </location>
</feature>
<dbReference type="PANTHER" id="PTHR16487:SF0">
    <property type="entry name" value="PROTEIN PHOSPHATASE 4 REGULATORY SUBUNIT 2-RELATED"/>
    <property type="match status" value="1"/>
</dbReference>
<dbReference type="Gramene" id="OIW05586">
    <property type="protein sequence ID" value="OIW05586"/>
    <property type="gene ID" value="TanjilG_23372"/>
</dbReference>
<dbReference type="GO" id="GO:0019888">
    <property type="term" value="F:protein phosphatase regulator activity"/>
    <property type="evidence" value="ECO:0007669"/>
    <property type="project" value="InterPro"/>
</dbReference>
<keyword evidence="3" id="KW-1133">Transmembrane helix</keyword>
<dbReference type="PANTHER" id="PTHR16487">
    <property type="entry name" value="PPP4R2-RELATED PROTEIN"/>
    <property type="match status" value="1"/>
</dbReference>
<dbReference type="GO" id="GO:0005634">
    <property type="term" value="C:nucleus"/>
    <property type="evidence" value="ECO:0007669"/>
    <property type="project" value="TreeGrafter"/>
</dbReference>
<accession>A0A4P1R9H8</accession>